<dbReference type="EMBL" id="RLIH01000003">
    <property type="protein sequence ID" value="RVU55377.1"/>
    <property type="molecule type" value="Genomic_DNA"/>
</dbReference>
<organism evidence="2 3">
    <name type="scientific">Anaerosphaera multitolerans</name>
    <dbReference type="NCBI Taxonomy" id="2487351"/>
    <lineage>
        <taxon>Bacteria</taxon>
        <taxon>Bacillati</taxon>
        <taxon>Bacillota</taxon>
        <taxon>Tissierellia</taxon>
        <taxon>Tissierellales</taxon>
        <taxon>Peptoniphilaceae</taxon>
        <taxon>Anaerosphaera</taxon>
    </lineage>
</organism>
<evidence type="ECO:0000313" key="3">
    <source>
        <dbReference type="Proteomes" id="UP000288812"/>
    </source>
</evidence>
<evidence type="ECO:0000313" key="2">
    <source>
        <dbReference type="EMBL" id="RVU55377.1"/>
    </source>
</evidence>
<comment type="caution">
    <text evidence="2">The sequence shown here is derived from an EMBL/GenBank/DDBJ whole genome shotgun (WGS) entry which is preliminary data.</text>
</comment>
<dbReference type="Gene3D" id="3.40.630.30">
    <property type="match status" value="1"/>
</dbReference>
<keyword evidence="3" id="KW-1185">Reference proteome</keyword>
<dbReference type="Proteomes" id="UP000288812">
    <property type="component" value="Unassembled WGS sequence"/>
</dbReference>
<sequence>MEIRKAQKEDIKIIYQMYLDGSESLRAEGVNQWQGVEKPQLWEVEDNLNQIYVLDDKGAVATARIMDYDPAYDKIYEGSWLSNGKYYAIHKVATLNSKKRRGYAGKLLGEIEEFGRKNGISSLKVDTHEDNKTMQNFLLSLGYKYCGIVYLEIEGKRFAYEKIIG</sequence>
<dbReference type="RefSeq" id="WP_127723932.1">
    <property type="nucleotide sequence ID" value="NZ_RLIH01000003.1"/>
</dbReference>
<keyword evidence="2" id="KW-0808">Transferase</keyword>
<dbReference type="PROSITE" id="PS51186">
    <property type="entry name" value="GNAT"/>
    <property type="match status" value="1"/>
</dbReference>
<proteinExistence type="predicted"/>
<dbReference type="InterPro" id="IPR016181">
    <property type="entry name" value="Acyl_CoA_acyltransferase"/>
</dbReference>
<gene>
    <name evidence="2" type="ORF">EF514_03650</name>
</gene>
<name>A0A437S967_9FIRM</name>
<feature type="domain" description="N-acetyltransferase" evidence="1">
    <location>
        <begin position="1"/>
        <end position="165"/>
    </location>
</feature>
<accession>A0A437S967</accession>
<evidence type="ECO:0000259" key="1">
    <source>
        <dbReference type="PROSITE" id="PS51186"/>
    </source>
</evidence>
<dbReference type="SUPFAM" id="SSF55729">
    <property type="entry name" value="Acyl-CoA N-acyltransferases (Nat)"/>
    <property type="match status" value="1"/>
</dbReference>
<dbReference type="Pfam" id="PF00583">
    <property type="entry name" value="Acetyltransf_1"/>
    <property type="match status" value="1"/>
</dbReference>
<dbReference type="OrthoDB" id="9796381at2"/>
<reference evidence="2 3" key="1">
    <citation type="submission" date="2018-11" db="EMBL/GenBank/DDBJ databases">
        <title>Genome sequencing and assembly of Anaerosphaera sp. nov., GS7-6-2.</title>
        <authorList>
            <person name="Rettenmaier R."/>
            <person name="Liebl W."/>
            <person name="Zverlov V."/>
        </authorList>
    </citation>
    <scope>NUCLEOTIDE SEQUENCE [LARGE SCALE GENOMIC DNA]</scope>
    <source>
        <strain evidence="2 3">GS7-6-2</strain>
    </source>
</reference>
<dbReference type="AlphaFoldDB" id="A0A437S967"/>
<dbReference type="CDD" id="cd04301">
    <property type="entry name" value="NAT_SF"/>
    <property type="match status" value="1"/>
</dbReference>
<dbReference type="InterPro" id="IPR000182">
    <property type="entry name" value="GNAT_dom"/>
</dbReference>
<protein>
    <submittedName>
        <fullName evidence="2">GNAT family N-acetyltransferase</fullName>
    </submittedName>
</protein>
<dbReference type="GO" id="GO:0016747">
    <property type="term" value="F:acyltransferase activity, transferring groups other than amino-acyl groups"/>
    <property type="evidence" value="ECO:0007669"/>
    <property type="project" value="InterPro"/>
</dbReference>